<gene>
    <name evidence="5" type="ORF">ATJ93_0892</name>
</gene>
<evidence type="ECO:0000256" key="2">
    <source>
        <dbReference type="ARBA" id="ARBA00023163"/>
    </source>
</evidence>
<organism evidence="5 6">
    <name type="scientific">Halopiger aswanensis</name>
    <dbReference type="NCBI Taxonomy" id="148449"/>
    <lineage>
        <taxon>Archaea</taxon>
        <taxon>Methanobacteriati</taxon>
        <taxon>Methanobacteriota</taxon>
        <taxon>Stenosarchaea group</taxon>
        <taxon>Halobacteria</taxon>
        <taxon>Halobacteriales</taxon>
        <taxon>Natrialbaceae</taxon>
        <taxon>Halopiger</taxon>
    </lineage>
</organism>
<evidence type="ECO:0000256" key="1">
    <source>
        <dbReference type="ARBA" id="ARBA00023015"/>
    </source>
</evidence>
<sequence>MTDDADGDRIRVTVAITDDDSIERLVECVDDVIDARIVDDAADSNPNRRPPVLRIDVGEVTPKQWDALELAAELGYFDCPRRVDLETLATELSISKSAVSQRLRAAESTLIRAVIEAARESTADSSSGSRSNSSSSTDAEPEPTGTDGEPVAEPEPGDR</sequence>
<dbReference type="PANTHER" id="PTHR34236:SF1">
    <property type="entry name" value="DIMETHYL SULFOXIDE REDUCTASE TRANSCRIPTIONAL ACTIVATOR"/>
    <property type="match status" value="1"/>
</dbReference>
<dbReference type="AlphaFoldDB" id="A0A419WR33"/>
<evidence type="ECO:0000313" key="5">
    <source>
        <dbReference type="EMBL" id="RKD97894.1"/>
    </source>
</evidence>
<comment type="caution">
    <text evidence="5">The sequence shown here is derived from an EMBL/GenBank/DDBJ whole genome shotgun (WGS) entry which is preliminary data.</text>
</comment>
<keyword evidence="2" id="KW-0804">Transcription</keyword>
<evidence type="ECO:0000313" key="6">
    <source>
        <dbReference type="Proteomes" id="UP000283805"/>
    </source>
</evidence>
<evidence type="ECO:0000259" key="4">
    <source>
        <dbReference type="Pfam" id="PF04967"/>
    </source>
</evidence>
<evidence type="ECO:0000256" key="3">
    <source>
        <dbReference type="SAM" id="MobiDB-lite"/>
    </source>
</evidence>
<feature type="domain" description="HTH bat-type" evidence="4">
    <location>
        <begin position="61"/>
        <end position="112"/>
    </location>
</feature>
<dbReference type="EMBL" id="RAPO01000001">
    <property type="protein sequence ID" value="RKD97894.1"/>
    <property type="molecule type" value="Genomic_DNA"/>
</dbReference>
<feature type="compositionally biased region" description="Low complexity" evidence="3">
    <location>
        <begin position="123"/>
        <end position="136"/>
    </location>
</feature>
<keyword evidence="6" id="KW-1185">Reference proteome</keyword>
<keyword evidence="1" id="KW-0805">Transcription regulation</keyword>
<dbReference type="OrthoDB" id="27447at2157"/>
<accession>A0A419WR33</accession>
<name>A0A419WR33_9EURY</name>
<dbReference type="Pfam" id="PF04967">
    <property type="entry name" value="HTH_10"/>
    <property type="match status" value="1"/>
</dbReference>
<reference evidence="5 6" key="1">
    <citation type="submission" date="2018-09" db="EMBL/GenBank/DDBJ databases">
        <title>Genomic Encyclopedia of Archaeal and Bacterial Type Strains, Phase II (KMG-II): from individual species to whole genera.</title>
        <authorList>
            <person name="Goeker M."/>
        </authorList>
    </citation>
    <scope>NUCLEOTIDE SEQUENCE [LARGE SCALE GENOMIC DNA]</scope>
    <source>
        <strain evidence="5 6">DSM 13151</strain>
    </source>
</reference>
<protein>
    <recommendedName>
        <fullName evidence="4">HTH bat-type domain-containing protein</fullName>
    </recommendedName>
</protein>
<dbReference type="PANTHER" id="PTHR34236">
    <property type="entry name" value="DIMETHYL SULFOXIDE REDUCTASE TRANSCRIPTIONAL ACTIVATOR"/>
    <property type="match status" value="1"/>
</dbReference>
<feature type="region of interest" description="Disordered" evidence="3">
    <location>
        <begin position="118"/>
        <end position="159"/>
    </location>
</feature>
<dbReference type="InterPro" id="IPR007050">
    <property type="entry name" value="HTH_bacterioopsin"/>
</dbReference>
<dbReference type="RefSeq" id="WP_120243377.1">
    <property type="nucleotide sequence ID" value="NZ_RAPO01000001.1"/>
</dbReference>
<proteinExistence type="predicted"/>
<dbReference type="Proteomes" id="UP000283805">
    <property type="component" value="Unassembled WGS sequence"/>
</dbReference>